<evidence type="ECO:0000313" key="2">
    <source>
        <dbReference type="Proteomes" id="UP000814140"/>
    </source>
</evidence>
<gene>
    <name evidence="1" type="ORF">BV25DRAFT_521007</name>
</gene>
<protein>
    <submittedName>
        <fullName evidence="1">Uncharacterized protein</fullName>
    </submittedName>
</protein>
<comment type="caution">
    <text evidence="1">The sequence shown here is derived from an EMBL/GenBank/DDBJ whole genome shotgun (WGS) entry which is preliminary data.</text>
</comment>
<reference evidence="1" key="2">
    <citation type="journal article" date="2022" name="New Phytol.">
        <title>Evolutionary transition to the ectomycorrhizal habit in the genomes of a hyperdiverse lineage of mushroom-forming fungi.</title>
        <authorList>
            <person name="Looney B."/>
            <person name="Miyauchi S."/>
            <person name="Morin E."/>
            <person name="Drula E."/>
            <person name="Courty P.E."/>
            <person name="Kohler A."/>
            <person name="Kuo A."/>
            <person name="LaButti K."/>
            <person name="Pangilinan J."/>
            <person name="Lipzen A."/>
            <person name="Riley R."/>
            <person name="Andreopoulos W."/>
            <person name="He G."/>
            <person name="Johnson J."/>
            <person name="Nolan M."/>
            <person name="Tritt A."/>
            <person name="Barry K.W."/>
            <person name="Grigoriev I.V."/>
            <person name="Nagy L.G."/>
            <person name="Hibbett D."/>
            <person name="Henrissat B."/>
            <person name="Matheny P.B."/>
            <person name="Labbe J."/>
            <person name="Martin F.M."/>
        </authorList>
    </citation>
    <scope>NUCLEOTIDE SEQUENCE</scope>
    <source>
        <strain evidence="1">HHB10654</strain>
    </source>
</reference>
<reference evidence="1" key="1">
    <citation type="submission" date="2021-03" db="EMBL/GenBank/DDBJ databases">
        <authorList>
            <consortium name="DOE Joint Genome Institute"/>
            <person name="Ahrendt S."/>
            <person name="Looney B.P."/>
            <person name="Miyauchi S."/>
            <person name="Morin E."/>
            <person name="Drula E."/>
            <person name="Courty P.E."/>
            <person name="Chicoki N."/>
            <person name="Fauchery L."/>
            <person name="Kohler A."/>
            <person name="Kuo A."/>
            <person name="Labutti K."/>
            <person name="Pangilinan J."/>
            <person name="Lipzen A."/>
            <person name="Riley R."/>
            <person name="Andreopoulos W."/>
            <person name="He G."/>
            <person name="Johnson J."/>
            <person name="Barry K.W."/>
            <person name="Grigoriev I.V."/>
            <person name="Nagy L."/>
            <person name="Hibbett D."/>
            <person name="Henrissat B."/>
            <person name="Matheny P.B."/>
            <person name="Labbe J."/>
            <person name="Martin F."/>
        </authorList>
    </citation>
    <scope>NUCLEOTIDE SEQUENCE</scope>
    <source>
        <strain evidence="1">HHB10654</strain>
    </source>
</reference>
<keyword evidence="2" id="KW-1185">Reference proteome</keyword>
<sequence length="119" mass="13530">MQVVLTRRSGAEARSPIPRGGSTEVKPGTRDTVVRGPEFDLEDDTPSTPSVPPRRMTAKLHTLHVSIPSEYRNLYSCLRPLYRSPFHPPNEPWRVPSSCGPMLKTATHERIEHNLQRRH</sequence>
<accession>A0ACB8TI84</accession>
<dbReference type="EMBL" id="MU277188">
    <property type="protein sequence ID" value="KAI0068105.1"/>
    <property type="molecule type" value="Genomic_DNA"/>
</dbReference>
<organism evidence="1 2">
    <name type="scientific">Artomyces pyxidatus</name>
    <dbReference type="NCBI Taxonomy" id="48021"/>
    <lineage>
        <taxon>Eukaryota</taxon>
        <taxon>Fungi</taxon>
        <taxon>Dikarya</taxon>
        <taxon>Basidiomycota</taxon>
        <taxon>Agaricomycotina</taxon>
        <taxon>Agaricomycetes</taxon>
        <taxon>Russulales</taxon>
        <taxon>Auriscalpiaceae</taxon>
        <taxon>Artomyces</taxon>
    </lineage>
</organism>
<name>A0ACB8TI84_9AGAM</name>
<proteinExistence type="predicted"/>
<dbReference type="Proteomes" id="UP000814140">
    <property type="component" value="Unassembled WGS sequence"/>
</dbReference>
<evidence type="ECO:0000313" key="1">
    <source>
        <dbReference type="EMBL" id="KAI0068105.1"/>
    </source>
</evidence>